<evidence type="ECO:0000313" key="3">
    <source>
        <dbReference type="Proteomes" id="UP000276133"/>
    </source>
</evidence>
<dbReference type="OrthoDB" id="2389127at2759"/>
<evidence type="ECO:0000256" key="1">
    <source>
        <dbReference type="SAM" id="MobiDB-lite"/>
    </source>
</evidence>
<accession>A0A3M7R5M7</accession>
<protein>
    <recommendedName>
        <fullName evidence="4">Zinc finger BED domain-containing 4-like</fullName>
    </recommendedName>
</protein>
<evidence type="ECO:0008006" key="4">
    <source>
        <dbReference type="Google" id="ProtNLM"/>
    </source>
</evidence>
<feature type="region of interest" description="Disordered" evidence="1">
    <location>
        <begin position="1"/>
        <end position="77"/>
    </location>
</feature>
<reference evidence="2 3" key="1">
    <citation type="journal article" date="2018" name="Sci. Rep.">
        <title>Genomic signatures of local adaptation to the degree of environmental predictability in rotifers.</title>
        <authorList>
            <person name="Franch-Gras L."/>
            <person name="Hahn C."/>
            <person name="Garcia-Roger E.M."/>
            <person name="Carmona M.J."/>
            <person name="Serra M."/>
            <person name="Gomez A."/>
        </authorList>
    </citation>
    <scope>NUCLEOTIDE SEQUENCE [LARGE SCALE GENOMIC DNA]</scope>
    <source>
        <strain evidence="2">HYR1</strain>
    </source>
</reference>
<sequence length="535" mass="62249">MSNQSTRPRRNQRQVLSDASQGSNSNQVLTGSSRRRRNQINQNDNLQTHENQVIDEQHANENDFVTSRRRNTLTEQDTTVEKRLGATSNLNKHLEDHQCLENWIESYSKCLTRGKSKTNLTDNELNLVKFFLTSNTAIQQLKNPFLRSILTVPLPHPHTFTKSILPQVRKTLKINLERKLKDAHSICLIIDLWSGQNMEHFLAVATCLIYKNFSREIRVLVCEKCQDMQQLRQLKITLSMSLIILSSIKQKLLVLFVIKVHLLEVEDAELEFDQSNEMDDQNDLNELNQRANSRSLVCSFEDVDIEIDRVVEEPVPFFNEILIKQRLEDEQIQENEAKLRCENGTRWSSTYLMLESFYSAYEKNLLKENECPISRAKLVNYLKILNPLYSLSLLSQKSDWHIGDLIPKLIVIINATLSEYNEQGECKKLVEELIKELNKRFEYEFNSNIYLLAPLLNISKLDFRYNKPYAIEISEKAIDHFCEAALFLYSDKNPSTEVPRANNESQRSNPAFNCAENRVLRSLIKSRKYETPIDT</sequence>
<evidence type="ECO:0000313" key="2">
    <source>
        <dbReference type="EMBL" id="RNA18860.1"/>
    </source>
</evidence>
<proteinExistence type="predicted"/>
<organism evidence="2 3">
    <name type="scientific">Brachionus plicatilis</name>
    <name type="common">Marine rotifer</name>
    <name type="synonym">Brachionus muelleri</name>
    <dbReference type="NCBI Taxonomy" id="10195"/>
    <lineage>
        <taxon>Eukaryota</taxon>
        <taxon>Metazoa</taxon>
        <taxon>Spiralia</taxon>
        <taxon>Gnathifera</taxon>
        <taxon>Rotifera</taxon>
        <taxon>Eurotatoria</taxon>
        <taxon>Monogononta</taxon>
        <taxon>Pseudotrocha</taxon>
        <taxon>Ploima</taxon>
        <taxon>Brachionidae</taxon>
        <taxon>Brachionus</taxon>
    </lineage>
</organism>
<feature type="compositionally biased region" description="Polar residues" evidence="1">
    <location>
        <begin position="13"/>
        <end position="32"/>
    </location>
</feature>
<keyword evidence="3" id="KW-1185">Reference proteome</keyword>
<dbReference type="SUPFAM" id="SSF53098">
    <property type="entry name" value="Ribonuclease H-like"/>
    <property type="match status" value="1"/>
</dbReference>
<name>A0A3M7R5M7_BRAPC</name>
<gene>
    <name evidence="2" type="ORF">BpHYR1_014282</name>
</gene>
<comment type="caution">
    <text evidence="2">The sequence shown here is derived from an EMBL/GenBank/DDBJ whole genome shotgun (WGS) entry which is preliminary data.</text>
</comment>
<dbReference type="EMBL" id="REGN01004161">
    <property type="protein sequence ID" value="RNA18860.1"/>
    <property type="molecule type" value="Genomic_DNA"/>
</dbReference>
<dbReference type="InterPro" id="IPR012337">
    <property type="entry name" value="RNaseH-like_sf"/>
</dbReference>
<dbReference type="Proteomes" id="UP000276133">
    <property type="component" value="Unassembled WGS sequence"/>
</dbReference>
<dbReference type="AlphaFoldDB" id="A0A3M7R5M7"/>